<dbReference type="PANTHER" id="PTHR34315:SF1">
    <property type="entry name" value="INTRADIOL RING-CLEAVAGE DIOXYGENASES DOMAIN-CONTAINING PROTEIN-RELATED"/>
    <property type="match status" value="1"/>
</dbReference>
<feature type="region of interest" description="Disordered" evidence="1">
    <location>
        <begin position="50"/>
        <end position="106"/>
    </location>
</feature>
<evidence type="ECO:0000313" key="3">
    <source>
        <dbReference type="EMBL" id="MDC7684579.1"/>
    </source>
</evidence>
<dbReference type="GO" id="GO:0051213">
    <property type="term" value="F:dioxygenase activity"/>
    <property type="evidence" value="ECO:0007669"/>
    <property type="project" value="UniProtKB-KW"/>
</dbReference>
<organism evidence="3 4">
    <name type="scientific">Asticcacaulis aquaticus</name>
    <dbReference type="NCBI Taxonomy" id="2984212"/>
    <lineage>
        <taxon>Bacteria</taxon>
        <taxon>Pseudomonadati</taxon>
        <taxon>Pseudomonadota</taxon>
        <taxon>Alphaproteobacteria</taxon>
        <taxon>Caulobacterales</taxon>
        <taxon>Caulobacteraceae</taxon>
        <taxon>Asticcacaulis</taxon>
    </lineage>
</organism>
<keyword evidence="3" id="KW-0223">Dioxygenase</keyword>
<evidence type="ECO:0000256" key="1">
    <source>
        <dbReference type="SAM" id="MobiDB-lite"/>
    </source>
</evidence>
<dbReference type="InterPro" id="IPR015889">
    <property type="entry name" value="Intradiol_dOase_core"/>
</dbReference>
<accession>A0ABT5HX64</accession>
<sequence length="307" mass="31275">MPHPHSPEEPFHKDEGSLQDLIASLSRRRTLAMLGTMAFGSSFVAACGGGGGGSSSTTAVASSSSTSSSSASSSSSSTSSAASSSSGTCTTYPTETEGPYPGDGSNTVSGSVVNALTLSGINRSDIRTSVGSASGTAPGLPVQLTITLVNSGTGCTPMAGYVIYLWHCTRDGLYSLYSSGVTAQNYLRGIQVTDSSGKVTFTTIFPGCYSGRMPHIHVEVYPSLSSATSYANKIKTSQFALDRSICSTVYNTVTGYSASVSNLAAISFATDNVFGDNTSSQLAAQTIALTGDTTNGYTGTVTLGMTL</sequence>
<keyword evidence="3" id="KW-0560">Oxidoreductase</keyword>
<proteinExistence type="predicted"/>
<dbReference type="PANTHER" id="PTHR34315">
    <property type="match status" value="1"/>
</dbReference>
<dbReference type="EMBL" id="JAQQKX010000013">
    <property type="protein sequence ID" value="MDC7684579.1"/>
    <property type="molecule type" value="Genomic_DNA"/>
</dbReference>
<dbReference type="SUPFAM" id="SSF49482">
    <property type="entry name" value="Aromatic compound dioxygenase"/>
    <property type="match status" value="1"/>
</dbReference>
<dbReference type="RefSeq" id="WP_272749050.1">
    <property type="nucleotide sequence ID" value="NZ_JAQQKX010000013.1"/>
</dbReference>
<dbReference type="Pfam" id="PF00775">
    <property type="entry name" value="Dioxygenase_C"/>
    <property type="match status" value="1"/>
</dbReference>
<feature type="domain" description="Intradiol ring-cleavage dioxygenases" evidence="2">
    <location>
        <begin position="132"/>
        <end position="212"/>
    </location>
</feature>
<feature type="compositionally biased region" description="Low complexity" evidence="1">
    <location>
        <begin position="55"/>
        <end position="102"/>
    </location>
</feature>
<evidence type="ECO:0000259" key="2">
    <source>
        <dbReference type="Pfam" id="PF00775"/>
    </source>
</evidence>
<keyword evidence="4" id="KW-1185">Reference proteome</keyword>
<gene>
    <name evidence="3" type="ORF">PQU92_14940</name>
</gene>
<evidence type="ECO:0000313" key="4">
    <source>
        <dbReference type="Proteomes" id="UP001214854"/>
    </source>
</evidence>
<dbReference type="Proteomes" id="UP001214854">
    <property type="component" value="Unassembled WGS sequence"/>
</dbReference>
<dbReference type="InterPro" id="IPR000627">
    <property type="entry name" value="Intradiol_dOase_C"/>
</dbReference>
<protein>
    <submittedName>
        <fullName evidence="3">Intradiol ring-cleavage dioxygenase</fullName>
    </submittedName>
</protein>
<reference evidence="3 4" key="1">
    <citation type="submission" date="2023-01" db="EMBL/GenBank/DDBJ databases">
        <title>Novel species of the genus Asticcacaulis isolated from rivers.</title>
        <authorList>
            <person name="Lu H."/>
        </authorList>
    </citation>
    <scope>NUCLEOTIDE SEQUENCE [LARGE SCALE GENOMIC DNA]</scope>
    <source>
        <strain evidence="3 4">BYS171W</strain>
    </source>
</reference>
<dbReference type="Gene3D" id="2.60.130.10">
    <property type="entry name" value="Aromatic compound dioxygenase"/>
    <property type="match status" value="1"/>
</dbReference>
<comment type="caution">
    <text evidence="3">The sequence shown here is derived from an EMBL/GenBank/DDBJ whole genome shotgun (WGS) entry which is preliminary data.</text>
</comment>
<name>A0ABT5HX64_9CAUL</name>